<comment type="caution">
    <text evidence="11">The sequence shown here is derived from an EMBL/GenBank/DDBJ whole genome shotgun (WGS) entry which is preliminary data.</text>
</comment>
<dbReference type="Pfam" id="PF22608">
    <property type="entry name" value="DNAX_ATPase_lid"/>
    <property type="match status" value="1"/>
</dbReference>
<dbReference type="Gene3D" id="1.10.8.60">
    <property type="match status" value="1"/>
</dbReference>
<evidence type="ECO:0000256" key="3">
    <source>
        <dbReference type="ARBA" id="ARBA00022741"/>
    </source>
</evidence>
<keyword evidence="4" id="KW-0862">Zinc</keyword>
<evidence type="ECO:0000259" key="10">
    <source>
        <dbReference type="SMART" id="SM00382"/>
    </source>
</evidence>
<feature type="domain" description="AAA+ ATPase" evidence="10">
    <location>
        <begin position="37"/>
        <end position="176"/>
    </location>
</feature>
<evidence type="ECO:0000256" key="8">
    <source>
        <dbReference type="RuleBase" id="RU364063"/>
    </source>
</evidence>
<keyword evidence="8" id="KW-0808">Transferase</keyword>
<feature type="coiled-coil region" evidence="9">
    <location>
        <begin position="381"/>
        <end position="443"/>
    </location>
</feature>
<comment type="catalytic activity">
    <reaction evidence="7 8">
        <text>DNA(n) + a 2'-deoxyribonucleoside 5'-triphosphate = DNA(n+1) + diphosphate</text>
        <dbReference type="Rhea" id="RHEA:22508"/>
        <dbReference type="Rhea" id="RHEA-COMP:17339"/>
        <dbReference type="Rhea" id="RHEA-COMP:17340"/>
        <dbReference type="ChEBI" id="CHEBI:33019"/>
        <dbReference type="ChEBI" id="CHEBI:61560"/>
        <dbReference type="ChEBI" id="CHEBI:173112"/>
        <dbReference type="EC" id="2.7.7.7"/>
    </reaction>
</comment>
<keyword evidence="8" id="KW-0235">DNA replication</keyword>
<evidence type="ECO:0000256" key="7">
    <source>
        <dbReference type="ARBA" id="ARBA00049244"/>
    </source>
</evidence>
<dbReference type="RefSeq" id="WP_046096696.1">
    <property type="nucleotide sequence ID" value="NZ_JZXN01000002.1"/>
</dbReference>
<dbReference type="SUPFAM" id="SSF52540">
    <property type="entry name" value="P-loop containing nucleoside triphosphate hydrolases"/>
    <property type="match status" value="1"/>
</dbReference>
<dbReference type="EMBL" id="JZXN01000002">
    <property type="protein sequence ID" value="KKB27088.1"/>
    <property type="molecule type" value="Genomic_DNA"/>
</dbReference>
<dbReference type="PRINTS" id="PR00300">
    <property type="entry name" value="CLPPROTEASEA"/>
</dbReference>
<dbReference type="InterPro" id="IPR045085">
    <property type="entry name" value="HLD_clamp_pol_III_gamma_tau"/>
</dbReference>
<keyword evidence="12" id="KW-1185">Reference proteome</keyword>
<protein>
    <recommendedName>
        <fullName evidence="8">DNA polymerase III subunit gamma/tau</fullName>
        <ecNumber evidence="8">2.7.7.7</ecNumber>
    </recommendedName>
</protein>
<dbReference type="GO" id="GO:0005524">
    <property type="term" value="F:ATP binding"/>
    <property type="evidence" value="ECO:0007669"/>
    <property type="project" value="UniProtKB-KW"/>
</dbReference>
<dbReference type="InterPro" id="IPR027417">
    <property type="entry name" value="P-loop_NTPase"/>
</dbReference>
<dbReference type="OrthoDB" id="9810148at2"/>
<proteinExistence type="inferred from homology"/>
<organism evidence="11 12">
    <name type="scientific">Mycoplasmopsis meleagridis ATCC 25294</name>
    <dbReference type="NCBI Taxonomy" id="1264554"/>
    <lineage>
        <taxon>Bacteria</taxon>
        <taxon>Bacillati</taxon>
        <taxon>Mycoplasmatota</taxon>
        <taxon>Mycoplasmoidales</taxon>
        <taxon>Metamycoplasmataceae</taxon>
        <taxon>Mycoplasmopsis</taxon>
    </lineage>
</organism>
<dbReference type="GO" id="GO:0046872">
    <property type="term" value="F:metal ion binding"/>
    <property type="evidence" value="ECO:0007669"/>
    <property type="project" value="UniProtKB-KW"/>
</dbReference>
<evidence type="ECO:0000256" key="6">
    <source>
        <dbReference type="ARBA" id="ARBA00022932"/>
    </source>
</evidence>
<evidence type="ECO:0000313" key="11">
    <source>
        <dbReference type="EMBL" id="KKB27088.1"/>
    </source>
</evidence>
<reference evidence="11 12" key="1">
    <citation type="submission" date="2015-03" db="EMBL/GenBank/DDBJ databases">
        <title>Genome sequence of Mycoplasma meleagridis strain ATCC 25294.</title>
        <authorList>
            <person name="Yacoub E."/>
            <person name="Blanchard A."/>
            <person name="Sirand-Pugnet P."/>
            <person name="Mardassi B.B.A."/>
        </authorList>
    </citation>
    <scope>NUCLEOTIDE SEQUENCE [LARGE SCALE GENOMIC DNA]</scope>
    <source>
        <strain evidence="11 12">ATCC 25294</strain>
    </source>
</reference>
<dbReference type="AlphaFoldDB" id="A0A0F5H1M4"/>
<dbReference type="Proteomes" id="UP000033750">
    <property type="component" value="Unassembled WGS sequence"/>
</dbReference>
<dbReference type="NCBIfam" id="TIGR02397">
    <property type="entry name" value="dnaX_nterm"/>
    <property type="match status" value="1"/>
</dbReference>
<evidence type="ECO:0000256" key="1">
    <source>
        <dbReference type="ARBA" id="ARBA00006360"/>
    </source>
</evidence>
<dbReference type="SMART" id="SM00382">
    <property type="entry name" value="AAA"/>
    <property type="match status" value="1"/>
</dbReference>
<evidence type="ECO:0000256" key="5">
    <source>
        <dbReference type="ARBA" id="ARBA00022840"/>
    </source>
</evidence>
<dbReference type="EC" id="2.7.7.7" evidence="8"/>
<keyword evidence="2" id="KW-0479">Metal-binding</keyword>
<accession>A0A0F5H1M4</accession>
<dbReference type="STRING" id="29561.MM26B8_03170"/>
<evidence type="ECO:0000313" key="12">
    <source>
        <dbReference type="Proteomes" id="UP000033750"/>
    </source>
</evidence>
<dbReference type="GO" id="GO:0009360">
    <property type="term" value="C:DNA polymerase III complex"/>
    <property type="evidence" value="ECO:0007669"/>
    <property type="project" value="InterPro"/>
</dbReference>
<comment type="function">
    <text evidence="8">DNA polymerase III is a complex, multichain enzyme responsible for most of the replicative synthesis in bacteria. This DNA polymerase also exhibits 3' to 5' exonuclease activity.</text>
</comment>
<dbReference type="GO" id="GO:0006261">
    <property type="term" value="P:DNA-templated DNA replication"/>
    <property type="evidence" value="ECO:0007669"/>
    <property type="project" value="TreeGrafter"/>
</dbReference>
<dbReference type="NCBIfam" id="NF004046">
    <property type="entry name" value="PRK05563.1"/>
    <property type="match status" value="1"/>
</dbReference>
<dbReference type="CDD" id="cd00009">
    <property type="entry name" value="AAA"/>
    <property type="match status" value="1"/>
</dbReference>
<dbReference type="GO" id="GO:0003887">
    <property type="term" value="F:DNA-directed DNA polymerase activity"/>
    <property type="evidence" value="ECO:0007669"/>
    <property type="project" value="UniProtKB-KW"/>
</dbReference>
<comment type="subunit">
    <text evidence="8">DNA polymerase III contains a core (composed of alpha, epsilon and theta chains) that associates with a tau subunit. This core dimerizes to form the POLIII' complex. PolIII' associates with the gamma complex (composed of gamma, delta, delta', psi and chi chains) and with the beta chain to form the complete DNA polymerase III complex.</text>
</comment>
<evidence type="ECO:0000256" key="4">
    <source>
        <dbReference type="ARBA" id="ARBA00022833"/>
    </source>
</evidence>
<dbReference type="PANTHER" id="PTHR11669">
    <property type="entry name" value="REPLICATION FACTOR C / DNA POLYMERASE III GAMMA-TAU SUBUNIT"/>
    <property type="match status" value="1"/>
</dbReference>
<dbReference type="InterPro" id="IPR012763">
    <property type="entry name" value="DNA_pol_III_sug/sutau_N"/>
</dbReference>
<evidence type="ECO:0000256" key="9">
    <source>
        <dbReference type="SAM" id="Coils"/>
    </source>
</evidence>
<sequence length="645" mass="75585">MNYKALYRKYRPKKFDEVKDQEHIVRTLKNIIANNTISHAYLFSGPRGVGKTSIAKIFANSVNCIHTEKPWDICDECLKNTNNNLNIIEMDAASNNGVEEVRILQEKIEFLPTYGRYKVYIIDEVHMLTKSAFNALLKTLEEPPSHVIFIFATTDPQKIPLTILSRTQRYNFVKIKNQAIIERLKDVLEKENISYEQESLPYIARLADGSLRDALSFLEQAIAYGNGQINFKDTVELFGLISNNKIIQILNNLYFSKLKEALAIFKNVENSINDPSTFINSSMTILKDFIIYQKTYETELLEYLQAEDFKEIKFNYEFAINSLEHLYKLHKEIFYQENSFQLIEFYLVKMLNKNNSKEINNEKTNKTIDLDQKTKEILLRHKEITKEIEMDENELKKMYDEENKSIKKVEDIIQKTLEISIDLQNQAEENKNIENDILNFEDNYNQGLISSAEYEMPLLETGIDNSFPKLKNYINKTSFNNYLKDQELLLSLIAKAYSKDAFIQFKEQFNNWKNNLEDIVTNLDRYGDFIKVIKDIDISLTIVGPNFVIFTNKKNTHIGFLNYLYEVLESKEIQNDIIESHLGNKIKFYFIENIEEIKKAIDHFNTLNTEEKNKYKELSIENNFKKKDNKLLSFFKKAAATKKGK</sequence>
<keyword evidence="8" id="KW-0548">Nucleotidyltransferase</keyword>
<name>A0A0F5H1M4_9BACT</name>
<dbReference type="InterPro" id="IPR050238">
    <property type="entry name" value="DNA_Rep/Repair_Clamp_Loader"/>
</dbReference>
<keyword evidence="6 8" id="KW-0239">DNA-directed DNA polymerase</keyword>
<keyword evidence="3 8" id="KW-0547">Nucleotide-binding</keyword>
<dbReference type="PANTHER" id="PTHR11669:SF0">
    <property type="entry name" value="PROTEIN STICHEL-LIKE 2"/>
    <property type="match status" value="1"/>
</dbReference>
<comment type="similarity">
    <text evidence="1 8">Belongs to the DnaX/STICHEL family.</text>
</comment>
<dbReference type="CDD" id="cd18137">
    <property type="entry name" value="HLD_clamp_pol_III_gamma_tau"/>
    <property type="match status" value="1"/>
</dbReference>
<evidence type="ECO:0000256" key="2">
    <source>
        <dbReference type="ARBA" id="ARBA00022723"/>
    </source>
</evidence>
<gene>
    <name evidence="8 11" type="primary">dnaX</name>
    <name evidence="11" type="ORF">MMELEA_02540</name>
</gene>
<dbReference type="Pfam" id="PF13177">
    <property type="entry name" value="DNA_pol3_delta2"/>
    <property type="match status" value="1"/>
</dbReference>
<dbReference type="InterPro" id="IPR003593">
    <property type="entry name" value="AAA+_ATPase"/>
</dbReference>
<dbReference type="InterPro" id="IPR001270">
    <property type="entry name" value="ClpA/B"/>
</dbReference>
<dbReference type="PATRIC" id="fig|1264554.4.peg.22"/>
<keyword evidence="9" id="KW-0175">Coiled coil</keyword>
<dbReference type="Gene3D" id="3.40.50.300">
    <property type="entry name" value="P-loop containing nucleotide triphosphate hydrolases"/>
    <property type="match status" value="1"/>
</dbReference>
<dbReference type="FunFam" id="1.10.8.60:FF:000013">
    <property type="entry name" value="DNA polymerase III subunit gamma/tau"/>
    <property type="match status" value="1"/>
</dbReference>
<dbReference type="FunFam" id="3.40.50.300:FF:000014">
    <property type="entry name" value="DNA polymerase III subunit gamma/tau"/>
    <property type="match status" value="1"/>
</dbReference>
<keyword evidence="5 8" id="KW-0067">ATP-binding</keyword>